<accession>G6XK91</accession>
<name>G6XK91_9PROT</name>
<dbReference type="eggNOG" id="COG1028">
    <property type="taxonomic scope" value="Bacteria"/>
</dbReference>
<protein>
    <submittedName>
        <fullName evidence="2">Putative oxidoreductase</fullName>
    </submittedName>
</protein>
<dbReference type="PANTHER" id="PTHR43157">
    <property type="entry name" value="PHOSPHATIDYLINOSITOL-GLYCAN BIOSYNTHESIS CLASS F PROTEIN-RELATED"/>
    <property type="match status" value="1"/>
</dbReference>
<dbReference type="InterPro" id="IPR002347">
    <property type="entry name" value="SDR_fam"/>
</dbReference>
<dbReference type="AlphaFoldDB" id="G6XK91"/>
<dbReference type="Pfam" id="PF00106">
    <property type="entry name" value="adh_short"/>
    <property type="match status" value="1"/>
</dbReference>
<dbReference type="RefSeq" id="WP_008852054.1">
    <property type="nucleotide sequence ID" value="NZ_AGQV01000006.1"/>
</dbReference>
<keyword evidence="1" id="KW-0560">Oxidoreductase</keyword>
<keyword evidence="3" id="KW-1185">Reference proteome</keyword>
<reference evidence="2 3" key="1">
    <citation type="submission" date="2011-10" db="EMBL/GenBank/DDBJ databases">
        <title>Genome sequence of Gluconobacter morbifer G707, isolated from Drosophila gut.</title>
        <authorList>
            <person name="Lee W.-J."/>
            <person name="Kim E.-K."/>
        </authorList>
    </citation>
    <scope>NUCLEOTIDE SEQUENCE [LARGE SCALE GENOMIC DNA]</scope>
    <source>
        <strain evidence="2 3">G707</strain>
    </source>
</reference>
<dbReference type="InterPro" id="IPR036291">
    <property type="entry name" value="NAD(P)-bd_dom_sf"/>
</dbReference>
<dbReference type="PRINTS" id="PR00081">
    <property type="entry name" value="GDHRDH"/>
</dbReference>
<evidence type="ECO:0000313" key="3">
    <source>
        <dbReference type="Proteomes" id="UP000004949"/>
    </source>
</evidence>
<dbReference type="OrthoDB" id="109589at2"/>
<sequence length="323" mass="34530">MTRSTTPAWSITELERLDGKTALVTGSTGGLGFETAVGLARQGAQILLTGRNREKGRAALNRLYERVPGVQARFEALDLASLKSIADFSGQLRAHHQTIHLLANNAGIMGPASRMTTKDGFELQFGINHLGHFALTGRLLPLLAAGNATIMTVASLAALNGELPFGDLNARHRYSPMTRYRQSKLSNLLFALELDRRARKAPWPIHSRAAHPGWAASDIVANNGSLDQGGTALGRFGRKIARGVAGPVFHAMGQSVEEGAWPLLYALASPHAEDGGYYGPVGPGERRGPPGVAGLPALAYDRKLAARLWEVSEQMTGVKYGLV</sequence>
<dbReference type="GO" id="GO:0016491">
    <property type="term" value="F:oxidoreductase activity"/>
    <property type="evidence" value="ECO:0007669"/>
    <property type="project" value="UniProtKB-KW"/>
</dbReference>
<proteinExistence type="predicted"/>
<gene>
    <name evidence="2" type="ORF">GMO_19070</name>
</gene>
<dbReference type="NCBIfam" id="NF004513">
    <property type="entry name" value="PRK05854.1"/>
    <property type="match status" value="1"/>
</dbReference>
<organism evidence="2 3">
    <name type="scientific">Gluconobacter morbifer G707</name>
    <dbReference type="NCBI Taxonomy" id="1088869"/>
    <lineage>
        <taxon>Bacteria</taxon>
        <taxon>Pseudomonadati</taxon>
        <taxon>Pseudomonadota</taxon>
        <taxon>Alphaproteobacteria</taxon>
        <taxon>Acetobacterales</taxon>
        <taxon>Acetobacteraceae</taxon>
        <taxon>Gluconobacter</taxon>
    </lineage>
</organism>
<dbReference type="PANTHER" id="PTHR43157:SF31">
    <property type="entry name" value="PHOSPHATIDYLINOSITOL-GLYCAN BIOSYNTHESIS CLASS F PROTEIN"/>
    <property type="match status" value="1"/>
</dbReference>
<dbReference type="EMBL" id="AGQV01000006">
    <property type="protein sequence ID" value="EHH67687.1"/>
    <property type="molecule type" value="Genomic_DNA"/>
</dbReference>
<dbReference type="PATRIC" id="fig|1088869.3.peg.1902"/>
<comment type="caution">
    <text evidence="2">The sequence shown here is derived from an EMBL/GenBank/DDBJ whole genome shotgun (WGS) entry which is preliminary data.</text>
</comment>
<dbReference type="STRING" id="1088869.GMO_19070"/>
<evidence type="ECO:0000313" key="2">
    <source>
        <dbReference type="EMBL" id="EHH67687.1"/>
    </source>
</evidence>
<dbReference type="Proteomes" id="UP000004949">
    <property type="component" value="Unassembled WGS sequence"/>
</dbReference>
<dbReference type="SUPFAM" id="SSF51735">
    <property type="entry name" value="NAD(P)-binding Rossmann-fold domains"/>
    <property type="match status" value="1"/>
</dbReference>
<evidence type="ECO:0000256" key="1">
    <source>
        <dbReference type="ARBA" id="ARBA00023002"/>
    </source>
</evidence>
<dbReference type="Gene3D" id="3.40.50.720">
    <property type="entry name" value="NAD(P)-binding Rossmann-like Domain"/>
    <property type="match status" value="1"/>
</dbReference>